<accession>A0ABQ8VYS5</accession>
<feature type="transmembrane region" description="Helical" evidence="1">
    <location>
        <begin position="500"/>
        <end position="518"/>
    </location>
</feature>
<feature type="transmembrane region" description="Helical" evidence="1">
    <location>
        <begin position="359"/>
        <end position="381"/>
    </location>
</feature>
<evidence type="ECO:0000313" key="2">
    <source>
        <dbReference type="EMBL" id="KAJ4499690.1"/>
    </source>
</evidence>
<feature type="transmembrane region" description="Helical" evidence="1">
    <location>
        <begin position="468"/>
        <end position="488"/>
    </location>
</feature>
<keyword evidence="1" id="KW-0812">Transmembrane</keyword>
<organism evidence="2 3">
    <name type="scientific">Lentinula lateritia</name>
    <dbReference type="NCBI Taxonomy" id="40482"/>
    <lineage>
        <taxon>Eukaryota</taxon>
        <taxon>Fungi</taxon>
        <taxon>Dikarya</taxon>
        <taxon>Basidiomycota</taxon>
        <taxon>Agaricomycotina</taxon>
        <taxon>Agaricomycetes</taxon>
        <taxon>Agaricomycetidae</taxon>
        <taxon>Agaricales</taxon>
        <taxon>Marasmiineae</taxon>
        <taxon>Omphalotaceae</taxon>
        <taxon>Lentinula</taxon>
    </lineage>
</organism>
<comment type="caution">
    <text evidence="2">The sequence shown here is derived from an EMBL/GenBank/DDBJ whole genome shotgun (WGS) entry which is preliminary data.</text>
</comment>
<keyword evidence="1" id="KW-0472">Membrane</keyword>
<keyword evidence="1" id="KW-1133">Transmembrane helix</keyword>
<feature type="transmembrane region" description="Helical" evidence="1">
    <location>
        <begin position="439"/>
        <end position="456"/>
    </location>
</feature>
<feature type="transmembrane region" description="Helical" evidence="1">
    <location>
        <begin position="407"/>
        <end position="427"/>
    </location>
</feature>
<evidence type="ECO:0000256" key="1">
    <source>
        <dbReference type="SAM" id="Phobius"/>
    </source>
</evidence>
<reference evidence="2" key="1">
    <citation type="submission" date="2022-08" db="EMBL/GenBank/DDBJ databases">
        <title>A Global Phylogenomic Analysis of the Shiitake Genus Lentinula.</title>
        <authorList>
            <consortium name="DOE Joint Genome Institute"/>
            <person name="Sierra-Patev S."/>
            <person name="Min B."/>
            <person name="Naranjo-Ortiz M."/>
            <person name="Looney B."/>
            <person name="Konkel Z."/>
            <person name="Slot J.C."/>
            <person name="Sakamoto Y."/>
            <person name="Steenwyk J.L."/>
            <person name="Rokas A."/>
            <person name="Carro J."/>
            <person name="Camarero S."/>
            <person name="Ferreira P."/>
            <person name="Molpeceres G."/>
            <person name="Ruiz-Duenas F.J."/>
            <person name="Serrano A."/>
            <person name="Henrissat B."/>
            <person name="Drula E."/>
            <person name="Hughes K.W."/>
            <person name="Mata J.L."/>
            <person name="Ishikawa N.K."/>
            <person name="Vargas-Isla R."/>
            <person name="Ushijima S."/>
            <person name="Smith C.A."/>
            <person name="Ahrendt S."/>
            <person name="Andreopoulos W."/>
            <person name="He G."/>
            <person name="Labutti K."/>
            <person name="Lipzen A."/>
            <person name="Ng V."/>
            <person name="Riley R."/>
            <person name="Sandor L."/>
            <person name="Barry K."/>
            <person name="Martinez A.T."/>
            <person name="Xiao Y."/>
            <person name="Gibbons J.G."/>
            <person name="Terashima K."/>
            <person name="Grigoriev I.V."/>
            <person name="Hibbett D.S."/>
        </authorList>
    </citation>
    <scope>NUCLEOTIDE SEQUENCE</scope>
    <source>
        <strain evidence="2">RHP3577 ss4</strain>
    </source>
</reference>
<dbReference type="Proteomes" id="UP001150217">
    <property type="component" value="Unassembled WGS sequence"/>
</dbReference>
<evidence type="ECO:0000313" key="3">
    <source>
        <dbReference type="Proteomes" id="UP001150217"/>
    </source>
</evidence>
<gene>
    <name evidence="2" type="ORF">C8R41DRAFT_915416</name>
</gene>
<keyword evidence="3" id="KW-1185">Reference proteome</keyword>
<feature type="transmembrane region" description="Helical" evidence="1">
    <location>
        <begin position="530"/>
        <end position="555"/>
    </location>
</feature>
<name>A0ABQ8VYS5_9AGAR</name>
<feature type="transmembrane region" description="Helical" evidence="1">
    <location>
        <begin position="567"/>
        <end position="595"/>
    </location>
</feature>
<dbReference type="EMBL" id="JANVFT010000010">
    <property type="protein sequence ID" value="KAJ4499690.1"/>
    <property type="molecule type" value="Genomic_DNA"/>
</dbReference>
<protein>
    <submittedName>
        <fullName evidence="2">Uncharacterized protein</fullName>
    </submittedName>
</protein>
<sequence length="640" mass="71631">MVSLFSDMYGVRRLLDFDRTLPFAVSLFLKLRSYIGPLMYYLAALYASRMLSHTLLSSVLLLARLSFGYKQPFEYLEVLEGLGAAYADPASVLDGTLSTPLSVDVVGRVDATTTFVGQELNTEYLFGLFLQGSDENTTQLIGTPRSVTIQSSVVEPPVAAVSYIGEMAFPTVNMTVPLQIDMFIAFDNDMKIVSYDAILRRVGEFMAYTVPYLAPQIARELNATTTTVTELIELKTATDVCAVSTQYCTGDNQQYESHEVCMSFMTALPFGESWQGGMNTGWCRYIHKNMVKYRPEVHCSHIGPTGGDMCIDRDYAQVVDTNPFNQTLLAYNSSYNAADMKGIPTSNIAELVKVQTETVSMTTVAFFSVPAVLYMLFLYMMSKAAEFFLGRLSAPYREMCFDNQRNTVTYVLDTLVTGGVLILQIISSPILGDKYTFDNVNMLKSAALLISGLYIFELTYRPSMRWPLLIHHFCTIFAIVLLLSILAYTGHPALIAAGEIWLFQATTEQTVFVGLFMYRLRAPLRWTRDMLRFGAVQSFIFKIGFAAYLLAFWAQNLEQFHSTGDDVALSVILVTIILLLMCTQIYGAWAVWCLARKVNTSMQYIQRPDPPSRSSTASTFIEGVDKVDIRARLSIQQIFG</sequence>
<proteinExistence type="predicted"/>